<evidence type="ECO:0000256" key="2">
    <source>
        <dbReference type="ARBA" id="ARBA00023157"/>
    </source>
</evidence>
<feature type="chain" id="PRO_5044887649" description="Pectinesterase inhibitor domain-containing protein" evidence="4">
    <location>
        <begin position="23"/>
        <end position="186"/>
    </location>
</feature>
<dbReference type="CDD" id="cd15795">
    <property type="entry name" value="PMEI-Pla_a_1_like"/>
    <property type="match status" value="1"/>
</dbReference>
<proteinExistence type="inferred from homology"/>
<evidence type="ECO:0000313" key="7">
    <source>
        <dbReference type="Proteomes" id="UP001497457"/>
    </source>
</evidence>
<gene>
    <name evidence="6" type="ORF">URODEC1_LOCUS72424</name>
</gene>
<evidence type="ECO:0000256" key="3">
    <source>
        <dbReference type="ARBA" id="ARBA00038471"/>
    </source>
</evidence>
<accession>A0ABC9C7W6</accession>
<dbReference type="InterPro" id="IPR035513">
    <property type="entry name" value="Invertase/methylesterase_inhib"/>
</dbReference>
<dbReference type="Gene3D" id="1.20.140.40">
    <property type="entry name" value="Invertase/pectin methylesterase inhibitor family protein"/>
    <property type="match status" value="1"/>
</dbReference>
<dbReference type="Proteomes" id="UP001497457">
    <property type="component" value="Chromosome 29rd"/>
</dbReference>
<comment type="similarity">
    <text evidence="3">Belongs to the PMEI family.</text>
</comment>
<dbReference type="AlphaFoldDB" id="A0ABC9C7W6"/>
<feature type="signal peptide" evidence="4">
    <location>
        <begin position="1"/>
        <end position="22"/>
    </location>
</feature>
<keyword evidence="7" id="KW-1185">Reference proteome</keyword>
<dbReference type="InterPro" id="IPR034088">
    <property type="entry name" value="Pla_a_1-like"/>
</dbReference>
<evidence type="ECO:0000313" key="6">
    <source>
        <dbReference type="EMBL" id="CAL5015200.1"/>
    </source>
</evidence>
<feature type="domain" description="Pectinesterase inhibitor" evidence="5">
    <location>
        <begin position="20"/>
        <end position="176"/>
    </location>
</feature>
<name>A0ABC9C7W6_9POAL</name>
<dbReference type="PANTHER" id="PTHR35357">
    <property type="entry name" value="OS02G0537100 PROTEIN"/>
    <property type="match status" value="1"/>
</dbReference>
<dbReference type="Pfam" id="PF04043">
    <property type="entry name" value="PMEI"/>
    <property type="match status" value="1"/>
</dbReference>
<dbReference type="PROSITE" id="PS51257">
    <property type="entry name" value="PROKAR_LIPOPROTEIN"/>
    <property type="match status" value="1"/>
</dbReference>
<dbReference type="InterPro" id="IPR006501">
    <property type="entry name" value="Pectinesterase_inhib_dom"/>
</dbReference>
<dbReference type="SUPFAM" id="SSF101148">
    <property type="entry name" value="Plant invertase/pectin methylesterase inhibitor"/>
    <property type="match status" value="1"/>
</dbReference>
<dbReference type="FunFam" id="1.20.140.40:FF:000002">
    <property type="entry name" value="Putative invertase inhibitor"/>
    <property type="match status" value="1"/>
</dbReference>
<dbReference type="GO" id="GO:0005576">
    <property type="term" value="C:extracellular region"/>
    <property type="evidence" value="ECO:0007669"/>
    <property type="project" value="UniProtKB-ARBA"/>
</dbReference>
<organism evidence="6 7">
    <name type="scientific">Urochloa decumbens</name>
    <dbReference type="NCBI Taxonomy" id="240449"/>
    <lineage>
        <taxon>Eukaryota</taxon>
        <taxon>Viridiplantae</taxon>
        <taxon>Streptophyta</taxon>
        <taxon>Embryophyta</taxon>
        <taxon>Tracheophyta</taxon>
        <taxon>Spermatophyta</taxon>
        <taxon>Magnoliopsida</taxon>
        <taxon>Liliopsida</taxon>
        <taxon>Poales</taxon>
        <taxon>Poaceae</taxon>
        <taxon>PACMAD clade</taxon>
        <taxon>Panicoideae</taxon>
        <taxon>Panicodae</taxon>
        <taxon>Paniceae</taxon>
        <taxon>Melinidinae</taxon>
        <taxon>Urochloa</taxon>
    </lineage>
</organism>
<sequence>MKLLQATAPLIFLLACSMPSNASVVNDVCHTLTNPRYKKPVVSYDYCIAFFQADKGSATADQLGLAAIGARMIAATAKSTVKRIADLRAHEESKGPLDCLSKCSKVYSGAVDEIGKAAKGIALGTGEALGDAGTSLATALDAPSTCEEGFRKIRQPSPLEAEDAKFHKDVSITLFVTGTLNITMSV</sequence>
<dbReference type="NCBIfam" id="TIGR01614">
    <property type="entry name" value="PME_inhib"/>
    <property type="match status" value="1"/>
</dbReference>
<evidence type="ECO:0000259" key="5">
    <source>
        <dbReference type="SMART" id="SM00856"/>
    </source>
</evidence>
<keyword evidence="2" id="KW-1015">Disulfide bond</keyword>
<evidence type="ECO:0000256" key="4">
    <source>
        <dbReference type="SAM" id="SignalP"/>
    </source>
</evidence>
<reference evidence="6" key="1">
    <citation type="submission" date="2024-10" db="EMBL/GenBank/DDBJ databases">
        <authorList>
            <person name="Ryan C."/>
        </authorList>
    </citation>
    <scope>NUCLEOTIDE SEQUENCE [LARGE SCALE GENOMIC DNA]</scope>
</reference>
<dbReference type="SMART" id="SM00856">
    <property type="entry name" value="PMEI"/>
    <property type="match status" value="1"/>
</dbReference>
<evidence type="ECO:0000256" key="1">
    <source>
        <dbReference type="ARBA" id="ARBA00022729"/>
    </source>
</evidence>
<dbReference type="PANTHER" id="PTHR35357:SF24">
    <property type="entry name" value="OS04G0587200 PROTEIN"/>
    <property type="match status" value="1"/>
</dbReference>
<dbReference type="EMBL" id="OZ075139">
    <property type="protein sequence ID" value="CAL5015200.1"/>
    <property type="molecule type" value="Genomic_DNA"/>
</dbReference>
<keyword evidence="1 4" id="KW-0732">Signal</keyword>
<protein>
    <recommendedName>
        <fullName evidence="5">Pectinesterase inhibitor domain-containing protein</fullName>
    </recommendedName>
</protein>